<evidence type="ECO:0000313" key="2">
    <source>
        <dbReference type="EMBL" id="KAL2633854.1"/>
    </source>
</evidence>
<feature type="compositionally biased region" description="Acidic residues" evidence="1">
    <location>
        <begin position="653"/>
        <end position="670"/>
    </location>
</feature>
<sequence length="775" mass="89661">MGPKRLSRSSVHPYQGNNQNSKIDFPEPRRASLVLESQRRSLEEATRPQTSSRRSSVKPIGNIKSDSAKEDEDQVVPEPYIPGEQYDLIEVDEESVQEVPDYFEQLETALLRIKSSQELHMKMSELPPVISNENLFTLGLSHVYDTDMFNRTPSNRIATHYSPEAEIFVRMSPAIRVVHREESSIYMDYLATPLETKAEWVIPDLTKPEIANEKLHSVALSKLSRDRREKSKKAGLKRSLPPECDHLSWVYPENERYFRGGSPKMTKSVPTKEYLAELRASWKKMKCTDDAEPSTPSSNASNENWNGSDISDIESEFWSFRCPVHLVRMGTPDYNRQRKMSTYGLKPGGRLSIVDRKYFPAPPIVDSPRSRIKARTEPTPTSAPNLYSAAENILKYDFYLHEGIEEKYITPLREKWLTGAAHRIGTRWQHRLPLETYHDVMVHVALEVKYYYLYSMRKAITDYVLKNEQERERLGLIYLERALQAFTTGFVGKATTVQILSRQWRDSVTQAHNSVHLKMFRLNPLALEVMALWEEQFGSSYFLEVNSANFTAGLPYELTEFESMQKDLASKRRMVIIREWLPLVCDKLKYAIPKPTMEMIGFYQAMAVLMSKQIRQLIEDSIQLYTKFFAQYKEGSTYTWEASDEKSQKEEEVSTTDDKDDTQASSDEDTFAVKPPSEQQLQRFFGKQRLASEKTSSENWSPPFYISLKNDHGIYSCEPTFEEIAESLLRVVDWSVYESSGFLRVDSEHIDPFMRTLPHLVLEDELVQVAKNYLR</sequence>
<dbReference type="Proteomes" id="UP001605036">
    <property type="component" value="Unassembled WGS sequence"/>
</dbReference>
<organism evidence="2 3">
    <name type="scientific">Riccia fluitans</name>
    <dbReference type="NCBI Taxonomy" id="41844"/>
    <lineage>
        <taxon>Eukaryota</taxon>
        <taxon>Viridiplantae</taxon>
        <taxon>Streptophyta</taxon>
        <taxon>Embryophyta</taxon>
        <taxon>Marchantiophyta</taxon>
        <taxon>Marchantiopsida</taxon>
        <taxon>Marchantiidae</taxon>
        <taxon>Marchantiales</taxon>
        <taxon>Ricciaceae</taxon>
        <taxon>Riccia</taxon>
    </lineage>
</organism>
<feature type="compositionally biased region" description="Basic and acidic residues" evidence="1">
    <location>
        <begin position="643"/>
        <end position="652"/>
    </location>
</feature>
<evidence type="ECO:0000313" key="3">
    <source>
        <dbReference type="Proteomes" id="UP001605036"/>
    </source>
</evidence>
<feature type="region of interest" description="Disordered" evidence="1">
    <location>
        <begin position="286"/>
        <end position="306"/>
    </location>
</feature>
<evidence type="ECO:0000256" key="1">
    <source>
        <dbReference type="SAM" id="MobiDB-lite"/>
    </source>
</evidence>
<feature type="compositionally biased region" description="Basic and acidic residues" evidence="1">
    <location>
        <begin position="37"/>
        <end position="46"/>
    </location>
</feature>
<keyword evidence="3" id="KW-1185">Reference proteome</keyword>
<gene>
    <name evidence="2" type="ORF">R1flu_005333</name>
</gene>
<protein>
    <submittedName>
        <fullName evidence="2">Uncharacterized protein</fullName>
    </submittedName>
</protein>
<accession>A0ABD1YTU4</accession>
<comment type="caution">
    <text evidence="2">The sequence shown here is derived from an EMBL/GenBank/DDBJ whole genome shotgun (WGS) entry which is preliminary data.</text>
</comment>
<dbReference type="AlphaFoldDB" id="A0ABD1YTU4"/>
<proteinExistence type="predicted"/>
<feature type="region of interest" description="Disordered" evidence="1">
    <location>
        <begin position="640"/>
        <end position="678"/>
    </location>
</feature>
<feature type="region of interest" description="Disordered" evidence="1">
    <location>
        <begin position="1"/>
        <end position="76"/>
    </location>
</feature>
<feature type="compositionally biased region" description="Polar residues" evidence="1">
    <location>
        <begin position="294"/>
        <end position="306"/>
    </location>
</feature>
<dbReference type="EMBL" id="JBHFFA010000003">
    <property type="protein sequence ID" value="KAL2633854.1"/>
    <property type="molecule type" value="Genomic_DNA"/>
</dbReference>
<name>A0ABD1YTU4_9MARC</name>
<reference evidence="2 3" key="1">
    <citation type="submission" date="2024-09" db="EMBL/GenBank/DDBJ databases">
        <title>Chromosome-scale assembly of Riccia fluitans.</title>
        <authorList>
            <person name="Paukszto L."/>
            <person name="Sawicki J."/>
            <person name="Karawczyk K."/>
            <person name="Piernik-Szablinska J."/>
            <person name="Szczecinska M."/>
            <person name="Mazdziarz M."/>
        </authorList>
    </citation>
    <scope>NUCLEOTIDE SEQUENCE [LARGE SCALE GENOMIC DNA]</scope>
    <source>
        <strain evidence="2">Rf_01</strain>
        <tissue evidence="2">Aerial parts of the thallus</tissue>
    </source>
</reference>
<feature type="compositionally biased region" description="Polar residues" evidence="1">
    <location>
        <begin position="8"/>
        <end position="22"/>
    </location>
</feature>